<accession>A0ACC1TP95</accession>
<sequence length="646" mass="73294">MITAKYVFLVACFALTSVIGKYELAPKKFLTLPLGEVRPAGWLYDQLQVQTDGVAGHMHEFYELVSNSDWTGGHSYYSYLEEGFYWFNAMVPNGILMNNSIINEKTQEFLDYVLDHQDSTGWLGPEVGTDKPRYLWGRYPFFLGAIQMVEYKPELTDKVVTALHRFMKLANRMLRDGEGVESWAATRWEDFVMVLQWLYDSHPRGEEEILLDTMKRLKWSGVPWEKVFSREYFPTGPVENLTNPFGIELSWHGVNMAEGLKALPATYRFTHNQSDIDAANLSWDLMFKYHGRPSGAYAADEMLAGLEAVRGTELCLVVVIGDIKYADRVERMTYNALPATITADMWGRQYLQQQNQVAAKNMSPPYSNVFGLEPNYPCCTVNFPQGWPKFITNAFLTTPDRNGLIQLYLGPFEVQTTLFGDNQVKVTVDTLYPFGDMLNITILAVKPFTYYIRVPNWVVGGSMLLDDGQQMELAPDSETGLMQRVVGGGMSNIVLYYPAEITIEKRLHSSVAVHRGPLNYAFDIPRSEKIIAQDPYEPHAIDLQIDPVGDWEYAINTDSAKMMFHNDAENTEVETRNIPTVSESYKLPSPIFDSGKPPVSIIVPACPIKWPLAGDMFVTFPPEYPECVGEERNIKLIPFGVRSILF</sequence>
<dbReference type="Proteomes" id="UP001163835">
    <property type="component" value="Unassembled WGS sequence"/>
</dbReference>
<protein>
    <submittedName>
        <fullName evidence="1">Uncharacterized protein</fullName>
    </submittedName>
</protein>
<comment type="caution">
    <text evidence="1">The sequence shown here is derived from an EMBL/GenBank/DDBJ whole genome shotgun (WGS) entry which is preliminary data.</text>
</comment>
<reference evidence="1" key="1">
    <citation type="submission" date="2022-09" db="EMBL/GenBank/DDBJ databases">
        <title>A Global Phylogenomic Analysis of the Shiitake Genus Lentinula.</title>
        <authorList>
            <consortium name="DOE Joint Genome Institute"/>
            <person name="Sierra-Patev S."/>
            <person name="Min B."/>
            <person name="Naranjo-Ortiz M."/>
            <person name="Looney B."/>
            <person name="Konkel Z."/>
            <person name="Slot J.C."/>
            <person name="Sakamoto Y."/>
            <person name="Steenwyk J.L."/>
            <person name="Rokas A."/>
            <person name="Carro J."/>
            <person name="Camarero S."/>
            <person name="Ferreira P."/>
            <person name="Molpeceres G."/>
            <person name="Ruiz-Duenas F.J."/>
            <person name="Serrano A."/>
            <person name="Henrissat B."/>
            <person name="Drula E."/>
            <person name="Hughes K.W."/>
            <person name="Mata J.L."/>
            <person name="Ishikawa N.K."/>
            <person name="Vargas-Isla R."/>
            <person name="Ushijima S."/>
            <person name="Smith C.A."/>
            <person name="Ahrendt S."/>
            <person name="Andreopoulos W."/>
            <person name="He G."/>
            <person name="Labutti K."/>
            <person name="Lipzen A."/>
            <person name="Ng V."/>
            <person name="Riley R."/>
            <person name="Sandor L."/>
            <person name="Barry K."/>
            <person name="Martinez A.T."/>
            <person name="Xiao Y."/>
            <person name="Gibbons J.G."/>
            <person name="Terashima K."/>
            <person name="Grigoriev I.V."/>
            <person name="Hibbett D.S."/>
        </authorList>
    </citation>
    <scope>NUCLEOTIDE SEQUENCE</scope>
    <source>
        <strain evidence="1">TMI1499</strain>
    </source>
</reference>
<gene>
    <name evidence="1" type="ORF">F5876DRAFT_91023</name>
</gene>
<organism evidence="1 2">
    <name type="scientific">Lentinula aff. lateritia</name>
    <dbReference type="NCBI Taxonomy" id="2804960"/>
    <lineage>
        <taxon>Eukaryota</taxon>
        <taxon>Fungi</taxon>
        <taxon>Dikarya</taxon>
        <taxon>Basidiomycota</taxon>
        <taxon>Agaricomycotina</taxon>
        <taxon>Agaricomycetes</taxon>
        <taxon>Agaricomycetidae</taxon>
        <taxon>Agaricales</taxon>
        <taxon>Marasmiineae</taxon>
        <taxon>Omphalotaceae</taxon>
        <taxon>Lentinula</taxon>
    </lineage>
</organism>
<name>A0ACC1TP95_9AGAR</name>
<dbReference type="EMBL" id="MU795410">
    <property type="protein sequence ID" value="KAJ3806546.1"/>
    <property type="molecule type" value="Genomic_DNA"/>
</dbReference>
<proteinExistence type="predicted"/>
<keyword evidence="2" id="KW-1185">Reference proteome</keyword>
<evidence type="ECO:0000313" key="1">
    <source>
        <dbReference type="EMBL" id="KAJ3806546.1"/>
    </source>
</evidence>
<evidence type="ECO:0000313" key="2">
    <source>
        <dbReference type="Proteomes" id="UP001163835"/>
    </source>
</evidence>